<dbReference type="InterPro" id="IPR001506">
    <property type="entry name" value="Peptidase_M12A"/>
</dbReference>
<dbReference type="SUPFAM" id="SSF55486">
    <property type="entry name" value="Metalloproteases ('zincins'), catalytic domain"/>
    <property type="match status" value="1"/>
</dbReference>
<evidence type="ECO:0000256" key="8">
    <source>
        <dbReference type="ARBA" id="ARBA00023157"/>
    </source>
</evidence>
<dbReference type="PANTHER" id="PTHR10127">
    <property type="entry name" value="DISCOIDIN, CUB, EGF, LAMININ , AND ZINC METALLOPROTEASE DOMAIN CONTAINING"/>
    <property type="match status" value="1"/>
</dbReference>
<evidence type="ECO:0000256" key="5">
    <source>
        <dbReference type="ARBA" id="ARBA00022833"/>
    </source>
</evidence>
<keyword evidence="11" id="KW-0732">Signal</keyword>
<dbReference type="GO" id="GO:0008270">
    <property type="term" value="F:zinc ion binding"/>
    <property type="evidence" value="ECO:0007669"/>
    <property type="project" value="UniProtKB-UniRule"/>
</dbReference>
<evidence type="ECO:0000259" key="14">
    <source>
        <dbReference type="PROSITE" id="PS51864"/>
    </source>
</evidence>
<feature type="domain" description="Peptidase M12A" evidence="14">
    <location>
        <begin position="297"/>
        <end position="506"/>
    </location>
</feature>
<evidence type="ECO:0000256" key="11">
    <source>
        <dbReference type="RuleBase" id="RU361183"/>
    </source>
</evidence>
<evidence type="ECO:0000256" key="9">
    <source>
        <dbReference type="PROSITE-ProRule" id="PRU01005"/>
    </source>
</evidence>
<dbReference type="Pfam" id="PF01400">
    <property type="entry name" value="Astacin"/>
    <property type="match status" value="1"/>
</dbReference>
<evidence type="ECO:0000313" key="16">
    <source>
        <dbReference type="Proteomes" id="UP001175271"/>
    </source>
</evidence>
<dbReference type="InterPro" id="IPR003582">
    <property type="entry name" value="ShKT_dom"/>
</dbReference>
<keyword evidence="5 10" id="KW-0862">Zinc</keyword>
<evidence type="ECO:0000256" key="12">
    <source>
        <dbReference type="SAM" id="MobiDB-lite"/>
    </source>
</evidence>
<dbReference type="CDD" id="cd04280">
    <property type="entry name" value="ZnMc_astacin_like"/>
    <property type="match status" value="1"/>
</dbReference>
<keyword evidence="16" id="KW-1185">Reference proteome</keyword>
<gene>
    <name evidence="15" type="ORF">QR680_017676</name>
</gene>
<keyword evidence="3 10" id="KW-0479">Metal-binding</keyword>
<name>A0AA39HFF2_9BILA</name>
<dbReference type="SMART" id="SM00235">
    <property type="entry name" value="ZnMc"/>
    <property type="match status" value="1"/>
</dbReference>
<dbReference type="Proteomes" id="UP001175271">
    <property type="component" value="Unassembled WGS sequence"/>
</dbReference>
<feature type="signal peptide" evidence="11">
    <location>
        <begin position="1"/>
        <end position="16"/>
    </location>
</feature>
<dbReference type="Gene3D" id="3.40.390.10">
    <property type="entry name" value="Collagenase (Catalytic Domain)"/>
    <property type="match status" value="1"/>
</dbReference>
<keyword evidence="2 10" id="KW-0645">Protease</keyword>
<evidence type="ECO:0000256" key="10">
    <source>
        <dbReference type="PROSITE-ProRule" id="PRU01211"/>
    </source>
</evidence>
<dbReference type="EC" id="3.4.24.-" evidence="11"/>
<keyword evidence="6 10" id="KW-0482">Metalloprotease</keyword>
<evidence type="ECO:0000313" key="15">
    <source>
        <dbReference type="EMBL" id="KAK0404875.1"/>
    </source>
</evidence>
<feature type="binding site" evidence="10">
    <location>
        <position position="410"/>
    </location>
    <ligand>
        <name>Zn(2+)</name>
        <dbReference type="ChEBI" id="CHEBI:29105"/>
        <note>catalytic</note>
    </ligand>
</feature>
<feature type="active site" evidence="10">
    <location>
        <position position="401"/>
    </location>
</feature>
<evidence type="ECO:0000256" key="1">
    <source>
        <dbReference type="ARBA" id="ARBA00002657"/>
    </source>
</evidence>
<keyword evidence="7" id="KW-0865">Zymogen</keyword>
<comment type="function">
    <text evidence="1">Metalloprotease.</text>
</comment>
<dbReference type="PROSITE" id="PS51864">
    <property type="entry name" value="ASTACIN"/>
    <property type="match status" value="1"/>
</dbReference>
<dbReference type="PRINTS" id="PR00480">
    <property type="entry name" value="ASTACIN"/>
</dbReference>
<feature type="binding site" evidence="10">
    <location>
        <position position="400"/>
    </location>
    <ligand>
        <name>Zn(2+)</name>
        <dbReference type="ChEBI" id="CHEBI:29105"/>
        <note>catalytic</note>
    </ligand>
</feature>
<keyword evidence="8" id="KW-1015">Disulfide bond</keyword>
<dbReference type="InterPro" id="IPR034035">
    <property type="entry name" value="Astacin-like_dom"/>
</dbReference>
<dbReference type="PROSITE" id="PS51670">
    <property type="entry name" value="SHKT"/>
    <property type="match status" value="1"/>
</dbReference>
<dbReference type="InterPro" id="IPR006026">
    <property type="entry name" value="Peptidase_Metallo"/>
</dbReference>
<feature type="chain" id="PRO_5041486355" description="Metalloendopeptidase" evidence="11">
    <location>
        <begin position="17"/>
        <end position="546"/>
    </location>
</feature>
<evidence type="ECO:0000256" key="3">
    <source>
        <dbReference type="ARBA" id="ARBA00022723"/>
    </source>
</evidence>
<evidence type="ECO:0000256" key="4">
    <source>
        <dbReference type="ARBA" id="ARBA00022801"/>
    </source>
</evidence>
<dbReference type="Gene3D" id="1.10.10.1940">
    <property type="match status" value="1"/>
</dbReference>
<protein>
    <recommendedName>
        <fullName evidence="11">Metalloendopeptidase</fullName>
        <ecNumber evidence="11">3.4.24.-</ecNumber>
    </recommendedName>
</protein>
<dbReference type="GO" id="GO:0004222">
    <property type="term" value="F:metalloendopeptidase activity"/>
    <property type="evidence" value="ECO:0007669"/>
    <property type="project" value="UniProtKB-UniRule"/>
</dbReference>
<feature type="region of interest" description="Disordered" evidence="12">
    <location>
        <begin position="80"/>
        <end position="161"/>
    </location>
</feature>
<feature type="binding site" evidence="10">
    <location>
        <position position="404"/>
    </location>
    <ligand>
        <name>Zn(2+)</name>
        <dbReference type="ChEBI" id="CHEBI:29105"/>
        <note>catalytic</note>
    </ligand>
</feature>
<keyword evidence="4 10" id="KW-0378">Hydrolase</keyword>
<dbReference type="SMART" id="SM00254">
    <property type="entry name" value="ShKT"/>
    <property type="match status" value="1"/>
</dbReference>
<dbReference type="EMBL" id="JAUCMV010000004">
    <property type="protein sequence ID" value="KAK0404875.1"/>
    <property type="molecule type" value="Genomic_DNA"/>
</dbReference>
<accession>A0AA39HFF2</accession>
<evidence type="ECO:0000256" key="2">
    <source>
        <dbReference type="ARBA" id="ARBA00022670"/>
    </source>
</evidence>
<comment type="cofactor">
    <cofactor evidence="10 11">
        <name>Zn(2+)</name>
        <dbReference type="ChEBI" id="CHEBI:29105"/>
    </cofactor>
    <text evidence="10 11">Binds 1 zinc ion per subunit.</text>
</comment>
<comment type="caution">
    <text evidence="9">Lacks conserved residue(s) required for the propagation of feature annotation.</text>
</comment>
<evidence type="ECO:0000256" key="6">
    <source>
        <dbReference type="ARBA" id="ARBA00023049"/>
    </source>
</evidence>
<evidence type="ECO:0000259" key="13">
    <source>
        <dbReference type="PROSITE" id="PS51670"/>
    </source>
</evidence>
<dbReference type="InterPro" id="IPR024079">
    <property type="entry name" value="MetalloPept_cat_dom_sf"/>
</dbReference>
<dbReference type="GO" id="GO:0006508">
    <property type="term" value="P:proteolysis"/>
    <property type="evidence" value="ECO:0007669"/>
    <property type="project" value="UniProtKB-KW"/>
</dbReference>
<reference evidence="15" key="1">
    <citation type="submission" date="2023-06" db="EMBL/GenBank/DDBJ databases">
        <title>Genomic analysis of the entomopathogenic nematode Steinernema hermaphroditum.</title>
        <authorList>
            <person name="Schwarz E.M."/>
            <person name="Heppert J.K."/>
            <person name="Baniya A."/>
            <person name="Schwartz H.T."/>
            <person name="Tan C.-H."/>
            <person name="Antoshechkin I."/>
            <person name="Sternberg P.W."/>
            <person name="Goodrich-Blair H."/>
            <person name="Dillman A.R."/>
        </authorList>
    </citation>
    <scope>NUCLEOTIDE SEQUENCE</scope>
    <source>
        <strain evidence="15">PS9179</strain>
        <tissue evidence="15">Whole animal</tissue>
    </source>
</reference>
<dbReference type="PANTHER" id="PTHR10127:SF802">
    <property type="entry name" value="ZINC METALLOPROTEINASE NAS-10"/>
    <property type="match status" value="1"/>
</dbReference>
<feature type="compositionally biased region" description="Pro residues" evidence="12">
    <location>
        <begin position="89"/>
        <end position="128"/>
    </location>
</feature>
<organism evidence="15 16">
    <name type="scientific">Steinernema hermaphroditum</name>
    <dbReference type="NCBI Taxonomy" id="289476"/>
    <lineage>
        <taxon>Eukaryota</taxon>
        <taxon>Metazoa</taxon>
        <taxon>Ecdysozoa</taxon>
        <taxon>Nematoda</taxon>
        <taxon>Chromadorea</taxon>
        <taxon>Rhabditida</taxon>
        <taxon>Tylenchina</taxon>
        <taxon>Panagrolaimomorpha</taxon>
        <taxon>Strongyloidoidea</taxon>
        <taxon>Steinernematidae</taxon>
        <taxon>Steinernema</taxon>
    </lineage>
</organism>
<dbReference type="AlphaFoldDB" id="A0AA39HFF2"/>
<dbReference type="Pfam" id="PF01549">
    <property type="entry name" value="ShK"/>
    <property type="match status" value="1"/>
</dbReference>
<evidence type="ECO:0000256" key="7">
    <source>
        <dbReference type="ARBA" id="ARBA00023145"/>
    </source>
</evidence>
<proteinExistence type="predicted"/>
<sequence>MRVLAPLVLLLAFVRGQPSPWGWAPPPPWAFGPNPGMIRQMLDAFNEDPNSVPPWVFRRIQRFCFNHPFAPRCQKLLSGPSPDMMMMETPPPPAPMPHRTQPPPLPPPVFTAPPPPPPPPPTTTPPPTFSWAPSEPLPPSIPAFPQSGVPHGPPAPPLDRRRRSIDSLQTTIPSFLLSRLNPLKLGELAPSNRQLMLSSCNGKVKCAETRPEYASRRADVAKSEVAVLGKLDPSANANSVIEKRLDQIQQVKLELLKTAGLGAVLPANDGLFQQDVLLTERQSAALLQQLRVTGRRRRYAIFLEGFPTQTWEKGKPIIYSFDPTLLEGEKTQIKEALTQIEANTCIRFQYAPNRPENTFLYYVKTFSSAVCGLSYVGRISPANPIYLSFNCPNPVGIAIHETLHALGVAHQHLRGDRDDFVQIDWSNINPQLYDHFVQADSKQFTSYGVPYDYYSIMHYSAFVASINPLKPSIIPKKQSERFMTVIGQRKNLSDRDVELLNAMYCSKGCEDKNVYCGAWAVKSLCQTPDQLGWMKANCQKSCGFCR</sequence>
<comment type="caution">
    <text evidence="15">The sequence shown here is derived from an EMBL/GenBank/DDBJ whole genome shotgun (WGS) entry which is preliminary data.</text>
</comment>
<feature type="domain" description="ShKT" evidence="13">
    <location>
        <begin position="509"/>
        <end position="545"/>
    </location>
</feature>